<accession>A0ABY6QXJ7</accession>
<keyword evidence="3" id="KW-1185">Reference proteome</keyword>
<evidence type="ECO:0000313" key="3">
    <source>
        <dbReference type="Proteomes" id="UP001164506"/>
    </source>
</evidence>
<dbReference type="Proteomes" id="UP001164506">
    <property type="component" value="Chromosome"/>
</dbReference>
<dbReference type="SUPFAM" id="SSF52540">
    <property type="entry name" value="P-loop containing nucleoside triphosphate hydrolases"/>
    <property type="match status" value="1"/>
</dbReference>
<protein>
    <submittedName>
        <fullName evidence="2">Tetratricopeptide repeat protein</fullName>
    </submittedName>
</protein>
<dbReference type="SUPFAM" id="SSF48452">
    <property type="entry name" value="TPR-like"/>
    <property type="match status" value="2"/>
</dbReference>
<gene>
    <name evidence="2" type="ORF">LDH80_15420</name>
</gene>
<dbReference type="PRINTS" id="PR00364">
    <property type="entry name" value="DISEASERSIST"/>
</dbReference>
<evidence type="ECO:0000313" key="2">
    <source>
        <dbReference type="EMBL" id="UZX22027.1"/>
    </source>
</evidence>
<sequence>MRESHRAEAERLLERAVTEEIRTSGGRADAEALLARGRAELDVMAAGAVDAYAVYLRAVEEAEAGPPRPAGRFAGPAIGGPALVTGVAAAAAFGADLALGTAAGTALGAGAAVAVAGAAATVLRATAGHRATGTPGRAAGIEQLRLAWLTAFEARGVRPFLEREREAERAEAGAAGGGPAVAGTGRPEDGGLPAGASGPAAGAGGKEGGAAGGGLGEAGAAGSGGPGAGARGAGARGTEGGAAGGGLGEAGAAGSGGPGAGARGAGARGAGARGTEGGAGARWGGAGSDGGSWGAGGSGAWEGGRGLRGGDRSAAARSRTVLARSFGHLPDPGGVFAGRRDELARITRWVQAGRAAPVTRPTVVQLHGAPGSGRTALAVRAAHALRDQFRGACVVDLRGAASGERPVSTREALLHLLNRLGAPRDRLLFREGASAGQQACRLSELYQRQLTGVPVTVILDDAVDPAQVRALLPERSDSLVLVTCREPLDLGEDLPADVHTLPVAALDAAGAEELLRATAGAPDPGPYDAEAFERIRELCGGLPLALRVVGSLLGHRSMEDVAHVLARPGWGPDPVERALSVRYFLDFEEDARQLLRRLALAGRASLGAAAAAALLDGSGPEAARRLRELSGAGLLDHVRGERYRLHDVVRGFAAVRLLDEEDAAEIAAAQERLIRNHAELADAVIRMVDGKMSTRADRFDGHGFGSLEAALGWLDEESSFITAALRHAEGVDQQTVLGLLSALCDYCLLRGDLYRLGEINELAESVGQGLLTRSVRWRTGIAARQLGELDKAHKTLTSVVSQYQEAHQDAGAALALCSLGITLHHQGRLTEAAARLREALALQEPESLAADRGWTLHALAAVERDRGDLAEATALLERSLALHREHESLHGEAWAHFQRGQVLLVRGDVPGAEGELRRALETYGRVHDGRGEAWALTQLARARLAAGEAEPAVEELRGALARHREQEDARGEAWTLYYLGQALEERGDRDEAVRELGRARSMFSRMRDLYGLACARHHLGRVTRDQQAARAGNLRNSGFARQLLVDARADFRRIGVAHGEGWACLELAVVDAGNGRVAQALALCEEARSLFDAYGDRRGADWARLLRCGLLPHAAPGTPEPGTASAREELAALAADRHPARDPRVDDCAEAHGLLLDRGIAAATPWQAWDLGLVPSRHAREVLGVPGAR</sequence>
<dbReference type="Gene3D" id="1.25.40.10">
    <property type="entry name" value="Tetratricopeptide repeat domain"/>
    <property type="match status" value="2"/>
</dbReference>
<dbReference type="InterPro" id="IPR027417">
    <property type="entry name" value="P-loop_NTPase"/>
</dbReference>
<dbReference type="GeneID" id="95600853"/>
<evidence type="ECO:0000256" key="1">
    <source>
        <dbReference type="SAM" id="MobiDB-lite"/>
    </source>
</evidence>
<dbReference type="PANTHER" id="PTHR47691">
    <property type="entry name" value="REGULATOR-RELATED"/>
    <property type="match status" value="1"/>
</dbReference>
<dbReference type="InterPro" id="IPR011990">
    <property type="entry name" value="TPR-like_helical_dom_sf"/>
</dbReference>
<dbReference type="Gene3D" id="3.40.50.300">
    <property type="entry name" value="P-loop containing nucleotide triphosphate hydrolases"/>
    <property type="match status" value="1"/>
</dbReference>
<dbReference type="EMBL" id="CP084204">
    <property type="protein sequence ID" value="UZX22027.1"/>
    <property type="molecule type" value="Genomic_DNA"/>
</dbReference>
<feature type="region of interest" description="Disordered" evidence="1">
    <location>
        <begin position="168"/>
        <end position="312"/>
    </location>
</feature>
<organism evidence="2 3">
    <name type="scientific">Streptomyces tanashiensis</name>
    <dbReference type="NCBI Taxonomy" id="67367"/>
    <lineage>
        <taxon>Bacteria</taxon>
        <taxon>Bacillati</taxon>
        <taxon>Actinomycetota</taxon>
        <taxon>Actinomycetes</taxon>
        <taxon>Kitasatosporales</taxon>
        <taxon>Streptomycetaceae</taxon>
        <taxon>Streptomyces</taxon>
    </lineage>
</organism>
<dbReference type="SMART" id="SM00028">
    <property type="entry name" value="TPR"/>
    <property type="match status" value="6"/>
</dbReference>
<reference evidence="2" key="1">
    <citation type="submission" date="2021-09" db="EMBL/GenBank/DDBJ databases">
        <title>Complete genome sequence and metabolic characterization of Streptomyces tanashiensis DSM 731 the producer of antibacterial Kalafungin and diverse secondary metabolites.</title>
        <authorList>
            <person name="Abbasi M.N."/>
            <person name="Anwar M.N."/>
            <person name="Alam K."/>
            <person name="Shoaib M."/>
            <person name="Lin Z."/>
            <person name="Hayat M."/>
            <person name="Ali M.I."/>
            <person name="Malik H.M.T."/>
            <person name="Ahmed I."/>
            <person name="Li A."/>
            <person name="Hailong Wang H."/>
            <person name="Zhang Y."/>
        </authorList>
    </citation>
    <scope>NUCLEOTIDE SEQUENCE</scope>
    <source>
        <strain evidence="2">Kala</strain>
    </source>
</reference>
<dbReference type="PANTHER" id="PTHR47691:SF3">
    <property type="entry name" value="HTH-TYPE TRANSCRIPTIONAL REGULATOR RV0890C-RELATED"/>
    <property type="match status" value="1"/>
</dbReference>
<feature type="compositionally biased region" description="Gly residues" evidence="1">
    <location>
        <begin position="201"/>
        <end position="307"/>
    </location>
</feature>
<dbReference type="Pfam" id="PF13424">
    <property type="entry name" value="TPR_12"/>
    <property type="match status" value="1"/>
</dbReference>
<dbReference type="RefSeq" id="WP_267258887.1">
    <property type="nucleotide sequence ID" value="NZ_CP084204.1"/>
</dbReference>
<proteinExistence type="predicted"/>
<dbReference type="InterPro" id="IPR019734">
    <property type="entry name" value="TPR_rpt"/>
</dbReference>
<feature type="compositionally biased region" description="Low complexity" evidence="1">
    <location>
        <begin position="181"/>
        <end position="200"/>
    </location>
</feature>
<name>A0ABY6QXJ7_9ACTN</name>